<dbReference type="EMBL" id="CAXDID020000311">
    <property type="protein sequence ID" value="CAL6074971.1"/>
    <property type="molecule type" value="Genomic_DNA"/>
</dbReference>
<keyword evidence="1" id="KW-1133">Transmembrane helix</keyword>
<proteinExistence type="predicted"/>
<accession>A0AA86UAF9</accession>
<dbReference type="AlphaFoldDB" id="A0AA86UAF9"/>
<gene>
    <name evidence="2" type="ORF">HINF_LOCUS35339</name>
    <name evidence="3" type="ORF">HINF_LOCUS56980</name>
</gene>
<reference evidence="2" key="1">
    <citation type="submission" date="2023-06" db="EMBL/GenBank/DDBJ databases">
        <authorList>
            <person name="Kurt Z."/>
        </authorList>
    </citation>
    <scope>NUCLEOTIDE SEQUENCE</scope>
</reference>
<keyword evidence="4" id="KW-1185">Reference proteome</keyword>
<comment type="caution">
    <text evidence="2">The sequence shown here is derived from an EMBL/GenBank/DDBJ whole genome shotgun (WGS) entry which is preliminary data.</text>
</comment>
<keyword evidence="1" id="KW-0472">Membrane</keyword>
<name>A0AA86UAF9_9EUKA</name>
<evidence type="ECO:0000313" key="3">
    <source>
        <dbReference type="EMBL" id="CAL6074971.1"/>
    </source>
</evidence>
<organism evidence="2">
    <name type="scientific">Hexamita inflata</name>
    <dbReference type="NCBI Taxonomy" id="28002"/>
    <lineage>
        <taxon>Eukaryota</taxon>
        <taxon>Metamonada</taxon>
        <taxon>Diplomonadida</taxon>
        <taxon>Hexamitidae</taxon>
        <taxon>Hexamitinae</taxon>
        <taxon>Hexamita</taxon>
    </lineage>
</organism>
<sequence>MISDMITVILTQMRIYPLQTQFLVNVLSLTMVPASEFFSVDVLPGAIMHYAVHNALRLDNVRVTTENVYNTSLCFSSLYTTCDYQINQSEVIDFRADFNNQNSIHVKITSNSTQIQNVRFKVEYFPNPTPENDQLRILPVFCAVLAIAAVLGAVLRHIMVCSGKVISGTTSEGDEWSELYQVTTTIYRSHSSQNRY</sequence>
<feature type="transmembrane region" description="Helical" evidence="1">
    <location>
        <begin position="137"/>
        <end position="155"/>
    </location>
</feature>
<protein>
    <submittedName>
        <fullName evidence="3">Hypothetical_protein</fullName>
    </submittedName>
</protein>
<reference evidence="3 4" key="2">
    <citation type="submission" date="2024-07" db="EMBL/GenBank/DDBJ databases">
        <authorList>
            <person name="Akdeniz Z."/>
        </authorList>
    </citation>
    <scope>NUCLEOTIDE SEQUENCE [LARGE SCALE GENOMIC DNA]</scope>
</reference>
<dbReference type="Proteomes" id="UP001642409">
    <property type="component" value="Unassembled WGS sequence"/>
</dbReference>
<keyword evidence="1" id="KW-0812">Transmembrane</keyword>
<evidence type="ECO:0000313" key="2">
    <source>
        <dbReference type="EMBL" id="CAI9947694.1"/>
    </source>
</evidence>
<evidence type="ECO:0000256" key="1">
    <source>
        <dbReference type="SAM" id="Phobius"/>
    </source>
</evidence>
<dbReference type="EMBL" id="CATOUU010000779">
    <property type="protein sequence ID" value="CAI9947694.1"/>
    <property type="molecule type" value="Genomic_DNA"/>
</dbReference>
<evidence type="ECO:0000313" key="4">
    <source>
        <dbReference type="Proteomes" id="UP001642409"/>
    </source>
</evidence>